<accession>A0ABW7YSS4</accession>
<dbReference type="InterPro" id="IPR033738">
    <property type="entry name" value="AsnB_N"/>
</dbReference>
<keyword evidence="7" id="KW-0315">Glutamine amidotransferase</keyword>
<evidence type="ECO:0000256" key="4">
    <source>
        <dbReference type="ARBA" id="ARBA00022741"/>
    </source>
</evidence>
<comment type="pathway">
    <text evidence="1">Amino-acid biosynthesis; L-asparagine biosynthesis; L-asparagine from L-aspartate (L-Gln route): step 1/1.</text>
</comment>
<dbReference type="InterPro" id="IPR001962">
    <property type="entry name" value="Asn_synthase"/>
</dbReference>
<dbReference type="RefSeq" id="WP_397082201.1">
    <property type="nucleotide sequence ID" value="NZ_JBITGY010000004.1"/>
</dbReference>
<dbReference type="PIRSF" id="PIRSF001589">
    <property type="entry name" value="Asn_synthetase_glu-h"/>
    <property type="match status" value="1"/>
</dbReference>
<feature type="domain" description="Glutamine amidotransferase type-2" evidence="9">
    <location>
        <begin position="2"/>
        <end position="212"/>
    </location>
</feature>
<dbReference type="SUPFAM" id="SSF52402">
    <property type="entry name" value="Adenine nucleotide alpha hydrolases-like"/>
    <property type="match status" value="1"/>
</dbReference>
<dbReference type="Gene3D" id="3.60.20.10">
    <property type="entry name" value="Glutamine Phosphoribosylpyrophosphate, subunit 1, domain 1"/>
    <property type="match status" value="1"/>
</dbReference>
<evidence type="ECO:0000256" key="5">
    <source>
        <dbReference type="ARBA" id="ARBA00022840"/>
    </source>
</evidence>
<dbReference type="Pfam" id="PF13537">
    <property type="entry name" value="GATase_7"/>
    <property type="match status" value="1"/>
</dbReference>
<comment type="similarity">
    <text evidence="2">Belongs to the asparagine synthetase family.</text>
</comment>
<dbReference type="GO" id="GO:0004066">
    <property type="term" value="F:asparagine synthase (glutamine-hydrolyzing) activity"/>
    <property type="evidence" value="ECO:0007669"/>
    <property type="project" value="UniProtKB-EC"/>
</dbReference>
<evidence type="ECO:0000259" key="9">
    <source>
        <dbReference type="PROSITE" id="PS51278"/>
    </source>
</evidence>
<evidence type="ECO:0000313" key="11">
    <source>
        <dbReference type="Proteomes" id="UP001612741"/>
    </source>
</evidence>
<name>A0ABW7YSS4_9ACTN</name>
<dbReference type="EMBL" id="JBITGY010000004">
    <property type="protein sequence ID" value="MFI6498968.1"/>
    <property type="molecule type" value="Genomic_DNA"/>
</dbReference>
<keyword evidence="10" id="KW-0436">Ligase</keyword>
<evidence type="ECO:0000313" key="10">
    <source>
        <dbReference type="EMBL" id="MFI6498968.1"/>
    </source>
</evidence>
<reference evidence="10 11" key="1">
    <citation type="submission" date="2024-10" db="EMBL/GenBank/DDBJ databases">
        <title>The Natural Products Discovery Center: Release of the First 8490 Sequenced Strains for Exploring Actinobacteria Biosynthetic Diversity.</title>
        <authorList>
            <person name="Kalkreuter E."/>
            <person name="Kautsar S.A."/>
            <person name="Yang D."/>
            <person name="Bader C.D."/>
            <person name="Teijaro C.N."/>
            <person name="Fluegel L."/>
            <person name="Davis C.M."/>
            <person name="Simpson J.R."/>
            <person name="Lauterbach L."/>
            <person name="Steele A.D."/>
            <person name="Gui C."/>
            <person name="Meng S."/>
            <person name="Li G."/>
            <person name="Viehrig K."/>
            <person name="Ye F."/>
            <person name="Su P."/>
            <person name="Kiefer A.F."/>
            <person name="Nichols A."/>
            <person name="Cepeda A.J."/>
            <person name="Yan W."/>
            <person name="Fan B."/>
            <person name="Jiang Y."/>
            <person name="Adhikari A."/>
            <person name="Zheng C.-J."/>
            <person name="Schuster L."/>
            <person name="Cowan T.M."/>
            <person name="Smanski M.J."/>
            <person name="Chevrette M.G."/>
            <person name="De Carvalho L.P.S."/>
            <person name="Shen B."/>
        </authorList>
    </citation>
    <scope>NUCLEOTIDE SEQUENCE [LARGE SCALE GENOMIC DNA]</scope>
    <source>
        <strain evidence="10 11">NPDC050545</strain>
    </source>
</reference>
<evidence type="ECO:0000256" key="2">
    <source>
        <dbReference type="ARBA" id="ARBA00005752"/>
    </source>
</evidence>
<evidence type="ECO:0000256" key="1">
    <source>
        <dbReference type="ARBA" id="ARBA00005187"/>
    </source>
</evidence>
<dbReference type="InterPro" id="IPR029055">
    <property type="entry name" value="Ntn_hydrolases_N"/>
</dbReference>
<keyword evidence="6" id="KW-0028">Amino-acid biosynthesis</keyword>
<evidence type="ECO:0000256" key="3">
    <source>
        <dbReference type="ARBA" id="ARBA00012737"/>
    </source>
</evidence>
<protein>
    <recommendedName>
        <fullName evidence="3">asparagine synthase (glutamine-hydrolyzing)</fullName>
        <ecNumber evidence="3">6.3.5.4</ecNumber>
    </recommendedName>
</protein>
<dbReference type="InterPro" id="IPR006426">
    <property type="entry name" value="Asn_synth_AEB"/>
</dbReference>
<dbReference type="NCBIfam" id="TIGR01536">
    <property type="entry name" value="asn_synth_AEB"/>
    <property type="match status" value="1"/>
</dbReference>
<dbReference type="InterPro" id="IPR014729">
    <property type="entry name" value="Rossmann-like_a/b/a_fold"/>
</dbReference>
<organism evidence="10 11">
    <name type="scientific">Nonomuraea typhae</name>
    <dbReference type="NCBI Taxonomy" id="2603600"/>
    <lineage>
        <taxon>Bacteria</taxon>
        <taxon>Bacillati</taxon>
        <taxon>Actinomycetota</taxon>
        <taxon>Actinomycetes</taxon>
        <taxon>Streptosporangiales</taxon>
        <taxon>Streptosporangiaceae</taxon>
        <taxon>Nonomuraea</taxon>
    </lineage>
</organism>
<dbReference type="Pfam" id="PF00733">
    <property type="entry name" value="Asn_synthase"/>
    <property type="match status" value="1"/>
</dbReference>
<dbReference type="PROSITE" id="PS51278">
    <property type="entry name" value="GATASE_TYPE_2"/>
    <property type="match status" value="1"/>
</dbReference>
<dbReference type="InterPro" id="IPR051786">
    <property type="entry name" value="ASN_synthetase/amidase"/>
</dbReference>
<keyword evidence="11" id="KW-1185">Reference proteome</keyword>
<comment type="caution">
    <text evidence="10">The sequence shown here is derived from an EMBL/GenBank/DDBJ whole genome shotgun (WGS) entry which is preliminary data.</text>
</comment>
<proteinExistence type="inferred from homology"/>
<dbReference type="PANTHER" id="PTHR43284">
    <property type="entry name" value="ASPARAGINE SYNTHETASE (GLUTAMINE-HYDROLYZING)"/>
    <property type="match status" value="1"/>
</dbReference>
<dbReference type="EC" id="6.3.5.4" evidence="3"/>
<dbReference type="SUPFAM" id="SSF56235">
    <property type="entry name" value="N-terminal nucleophile aminohydrolases (Ntn hydrolases)"/>
    <property type="match status" value="1"/>
</dbReference>
<dbReference type="CDD" id="cd01991">
    <property type="entry name" value="Asn_synthase_B_C"/>
    <property type="match status" value="1"/>
</dbReference>
<evidence type="ECO:0000256" key="7">
    <source>
        <dbReference type="ARBA" id="ARBA00022962"/>
    </source>
</evidence>
<dbReference type="InterPro" id="IPR017932">
    <property type="entry name" value="GATase_2_dom"/>
</dbReference>
<evidence type="ECO:0000256" key="8">
    <source>
        <dbReference type="ARBA" id="ARBA00048741"/>
    </source>
</evidence>
<dbReference type="Proteomes" id="UP001612741">
    <property type="component" value="Unassembled WGS sequence"/>
</dbReference>
<keyword evidence="4" id="KW-0547">Nucleotide-binding</keyword>
<keyword evidence="5" id="KW-0067">ATP-binding</keyword>
<gene>
    <name evidence="10" type="primary">asnB</name>
    <name evidence="10" type="ORF">ACIBG2_16390</name>
</gene>
<dbReference type="CDD" id="cd00712">
    <property type="entry name" value="AsnB"/>
    <property type="match status" value="1"/>
</dbReference>
<keyword evidence="6" id="KW-0061">Asparagine biosynthesis</keyword>
<dbReference type="PANTHER" id="PTHR43284:SF1">
    <property type="entry name" value="ASPARAGINE SYNTHETASE"/>
    <property type="match status" value="1"/>
</dbReference>
<comment type="catalytic activity">
    <reaction evidence="8">
        <text>L-aspartate + L-glutamine + ATP + H2O = L-asparagine + L-glutamate + AMP + diphosphate + H(+)</text>
        <dbReference type="Rhea" id="RHEA:12228"/>
        <dbReference type="ChEBI" id="CHEBI:15377"/>
        <dbReference type="ChEBI" id="CHEBI:15378"/>
        <dbReference type="ChEBI" id="CHEBI:29985"/>
        <dbReference type="ChEBI" id="CHEBI:29991"/>
        <dbReference type="ChEBI" id="CHEBI:30616"/>
        <dbReference type="ChEBI" id="CHEBI:33019"/>
        <dbReference type="ChEBI" id="CHEBI:58048"/>
        <dbReference type="ChEBI" id="CHEBI:58359"/>
        <dbReference type="ChEBI" id="CHEBI:456215"/>
        <dbReference type="EC" id="6.3.5.4"/>
    </reaction>
</comment>
<evidence type="ECO:0000256" key="6">
    <source>
        <dbReference type="ARBA" id="ARBA00022888"/>
    </source>
</evidence>
<sequence>MCGIAGWVDRDAHLLRERATVQNMAGELACRGPDAEGLWISPKAALAHRRLAVMDPAGGMQPMSAGPALLAFSGEIYNFAALRRELESYGHHFESSSDTEVLLRAYLQWRLDCLPRLAGMFAFAIWDNKQQELLLARDRLGIKPLLYALLPTGLIFASEAKALLRHPAAEAAVDEEGLAELFAMSPGRTPGSAIYKGMRELEPGSYLIHDLAGARTGRYWRLQSHAHTDSLPATIETVRGLLDEIVPEQLVSDVPVCALLSGGVDSSALTAIAARAPGRPGPLGTYSVGFTDSEFALTRLHSSWDTPYAVRAARHLGCDHRELRVNGQDLIDQLGATVTARDLPGMGDIDASLYLLFREIRQRYTVALSGEAADEVFRGYRWFTPGGQGGPTFPWIYPAPGDLDIRAPDLRVAPYERARYHEALAEVPAVPGESARDRRSRELAYLTLTRFLPALLERKDRLSMAVGLEVRVPYCDHRLVDYTWNIPHDLHWADGIEKALLRRAVHDLLPREILRRPKSHYPSTQSPAYWRVVAERVEDWLATPSSPSWPYFDRAKIKQLLTSGRPYLPTRPSLTWLLEFDTWMRTYGVAS</sequence>
<dbReference type="Gene3D" id="3.40.50.620">
    <property type="entry name" value="HUPs"/>
    <property type="match status" value="1"/>
</dbReference>